<evidence type="ECO:0000313" key="4">
    <source>
        <dbReference type="Proteomes" id="UP000509750"/>
    </source>
</evidence>
<dbReference type="EMBL" id="CP058529">
    <property type="protein sequence ID" value="QLG28021.1"/>
    <property type="molecule type" value="Genomic_DNA"/>
</dbReference>
<gene>
    <name evidence="3" type="ORF">HUG10_10850</name>
</gene>
<dbReference type="GeneID" id="56029337"/>
<feature type="domain" description="DUF7847" evidence="2">
    <location>
        <begin position="3"/>
        <end position="237"/>
    </location>
</feature>
<feature type="transmembrane region" description="Helical" evidence="1">
    <location>
        <begin position="21"/>
        <end position="44"/>
    </location>
</feature>
<feature type="transmembrane region" description="Helical" evidence="1">
    <location>
        <begin position="212"/>
        <end position="234"/>
    </location>
</feature>
<dbReference type="AlphaFoldDB" id="A0A7D5K1M4"/>
<dbReference type="OrthoDB" id="205869at2157"/>
<dbReference type="RefSeq" id="WP_179169596.1">
    <property type="nucleotide sequence ID" value="NZ_CP058529.1"/>
</dbReference>
<evidence type="ECO:0000313" key="3">
    <source>
        <dbReference type="EMBL" id="QLG28021.1"/>
    </source>
</evidence>
<keyword evidence="4" id="KW-1185">Reference proteome</keyword>
<feature type="transmembrane region" description="Helical" evidence="1">
    <location>
        <begin position="175"/>
        <end position="200"/>
    </location>
</feature>
<keyword evidence="1" id="KW-0472">Membrane</keyword>
<accession>A0A7D5K1M4</accession>
<dbReference type="Proteomes" id="UP000509750">
    <property type="component" value="Chromosome"/>
</dbReference>
<feature type="transmembrane region" description="Helical" evidence="1">
    <location>
        <begin position="64"/>
        <end position="89"/>
    </location>
</feature>
<name>A0A7D5K1M4_9EURY</name>
<sequence>MTLRVGSSLSGGIGRVLTRNGLVLVVAALAVGLPWTVAFNSLFVHWLGGTGLDADTVATSMPTVALPMSVLAVLGVLLLLVFAWLNVVAVRTFVSGLADGIPREFLTRRIGWVLVNSFVAGILVGLAVFVGTILLIVPGIIAYVALVFAPFFVAVEDENAVTALRESWRLTRGNWIRLFVLLLVLFVVVGLGSAAFNLAVTALAGPANPAGQLVTSAVSYLVSFLTLGVLAEAFTQLRADATSRVDEASP</sequence>
<dbReference type="Pfam" id="PF25231">
    <property type="entry name" value="DUF7847"/>
    <property type="match status" value="1"/>
</dbReference>
<feature type="transmembrane region" description="Helical" evidence="1">
    <location>
        <begin position="135"/>
        <end position="155"/>
    </location>
</feature>
<reference evidence="3 4" key="1">
    <citation type="submission" date="2020-07" db="EMBL/GenBank/DDBJ databases">
        <title>Gai3-2, isolated from salt lake.</title>
        <authorList>
            <person name="Cui H."/>
            <person name="Shi X."/>
        </authorList>
    </citation>
    <scope>NUCLEOTIDE SEQUENCE [LARGE SCALE GENOMIC DNA]</scope>
    <source>
        <strain evidence="3 4">Gai3-2</strain>
    </source>
</reference>
<keyword evidence="1" id="KW-1133">Transmembrane helix</keyword>
<feature type="transmembrane region" description="Helical" evidence="1">
    <location>
        <begin position="110"/>
        <end position="129"/>
    </location>
</feature>
<evidence type="ECO:0000259" key="2">
    <source>
        <dbReference type="Pfam" id="PF25231"/>
    </source>
</evidence>
<dbReference type="PANTHER" id="PTHR40076:SF1">
    <property type="entry name" value="MEMBRANE PROTEIN"/>
    <property type="match status" value="1"/>
</dbReference>
<dbReference type="KEGG" id="halg:HUG10_10850"/>
<dbReference type="InterPro" id="IPR010380">
    <property type="entry name" value="DUF975"/>
</dbReference>
<keyword evidence="1" id="KW-0812">Transmembrane</keyword>
<protein>
    <recommendedName>
        <fullName evidence="2">DUF7847 domain-containing protein</fullName>
    </recommendedName>
</protein>
<dbReference type="InterPro" id="IPR057169">
    <property type="entry name" value="DUF7847"/>
</dbReference>
<proteinExistence type="predicted"/>
<dbReference type="PANTHER" id="PTHR40076">
    <property type="entry name" value="MEMBRANE PROTEIN-RELATED"/>
    <property type="match status" value="1"/>
</dbReference>
<organism evidence="3 4">
    <name type="scientific">Halorarum halophilum</name>
    <dbReference type="NCBI Taxonomy" id="2743090"/>
    <lineage>
        <taxon>Archaea</taxon>
        <taxon>Methanobacteriati</taxon>
        <taxon>Methanobacteriota</taxon>
        <taxon>Stenosarchaea group</taxon>
        <taxon>Halobacteria</taxon>
        <taxon>Halobacteriales</taxon>
        <taxon>Haloferacaceae</taxon>
        <taxon>Halorarum</taxon>
    </lineage>
</organism>
<evidence type="ECO:0000256" key="1">
    <source>
        <dbReference type="SAM" id="Phobius"/>
    </source>
</evidence>